<feature type="transmembrane region" description="Helical" evidence="1">
    <location>
        <begin position="48"/>
        <end position="67"/>
    </location>
</feature>
<feature type="transmembrane region" description="Helical" evidence="1">
    <location>
        <begin position="170"/>
        <end position="190"/>
    </location>
</feature>
<feature type="transmembrane region" description="Helical" evidence="1">
    <location>
        <begin position="210"/>
        <end position="234"/>
    </location>
</feature>
<evidence type="ECO:0000313" key="2">
    <source>
        <dbReference type="EMBL" id="CAL1707854.1"/>
    </source>
</evidence>
<feature type="transmembrane region" description="Helical" evidence="1">
    <location>
        <begin position="12"/>
        <end position="36"/>
    </location>
</feature>
<proteinExistence type="predicted"/>
<feature type="transmembrane region" description="Helical" evidence="1">
    <location>
        <begin position="130"/>
        <end position="150"/>
    </location>
</feature>
<evidence type="ECO:0000256" key="1">
    <source>
        <dbReference type="SAM" id="Phobius"/>
    </source>
</evidence>
<feature type="transmembrane region" description="Helical" evidence="1">
    <location>
        <begin position="240"/>
        <end position="259"/>
    </location>
</feature>
<keyword evidence="1" id="KW-0812">Transmembrane</keyword>
<keyword evidence="1" id="KW-1133">Transmembrane helix</keyword>
<gene>
    <name evidence="2" type="ORF">GFSPODELE1_LOCUS6569</name>
</gene>
<dbReference type="Proteomes" id="UP001497453">
    <property type="component" value="Chromosome 4"/>
</dbReference>
<feature type="transmembrane region" description="Helical" evidence="1">
    <location>
        <begin position="99"/>
        <end position="118"/>
    </location>
</feature>
<accession>A0ABP1DKY1</accession>
<organism evidence="2 3">
    <name type="scientific">Somion occarium</name>
    <dbReference type="NCBI Taxonomy" id="3059160"/>
    <lineage>
        <taxon>Eukaryota</taxon>
        <taxon>Fungi</taxon>
        <taxon>Dikarya</taxon>
        <taxon>Basidiomycota</taxon>
        <taxon>Agaricomycotina</taxon>
        <taxon>Agaricomycetes</taxon>
        <taxon>Polyporales</taxon>
        <taxon>Cerrenaceae</taxon>
        <taxon>Somion</taxon>
    </lineage>
</organism>
<reference evidence="3" key="1">
    <citation type="submission" date="2024-04" db="EMBL/GenBank/DDBJ databases">
        <authorList>
            <person name="Shaw F."/>
            <person name="Minotto A."/>
        </authorList>
    </citation>
    <scope>NUCLEOTIDE SEQUENCE [LARGE SCALE GENOMIC DNA]</scope>
</reference>
<evidence type="ECO:0000313" key="3">
    <source>
        <dbReference type="Proteomes" id="UP001497453"/>
    </source>
</evidence>
<dbReference type="EMBL" id="OZ037947">
    <property type="protein sequence ID" value="CAL1707854.1"/>
    <property type="molecule type" value="Genomic_DNA"/>
</dbReference>
<keyword evidence="1" id="KW-0472">Membrane</keyword>
<name>A0ABP1DKY1_9APHY</name>
<keyword evidence="3" id="KW-1185">Reference proteome</keyword>
<protein>
    <submittedName>
        <fullName evidence="2">Uncharacterized protein</fullName>
    </submittedName>
</protein>
<sequence>MADTFPADESKLVSIFVQTLLYGVFSVLFVISIWVLRRKMAAKSGMSTVMFWTAITMWVLATMHIGVNFTRIIKAFVIFKDEPGGPAAYFNQLSNFTNIFGSTIYVAQTLIGDGFVLYRSAVVWNRKLWIIAFPCLLLLGSTVCGIGILYSFAKITTHAEIFAAELKQWITSFFTLTLSTNVICTGLLAFKIWRVNKLSTRVGATNLMPVLLVVVESGAIYSATLITLLATYLAGSWAQYLLLDAVSPMVGIVFSLVIVRLGLGLSSPNGATHTLRDVGRNTFSSGIWAAEDKPAVEDVVLPTGSGVQRVLKIGQRPMGDINTTTTSLSATDDASQYESVPRKWVPCRTRSDKRNLDLLYFFMCF</sequence>